<sequence>MSFQLPNSKNIPRVELRSKECIDTVLKPLTDNIKIKINGSLTCKDIFHTAVCMAVDKGSVHSISKNYQKVVCETSIRHHFQKLDLDNLIRINEKILLQEALKILEKGKKYVFAIDFTNDPYYGDTDSSNENYVIRSQSKKSTNSFYSYISLSIITKNNRFTVSVLPVEKNKTKVDYLSYFIDCIKKLNFKVKVLCLDREFYSVDVFEFLQNKKIPHITPVVRRGKKIKKMLIGRKARNAQ</sequence>
<dbReference type="AlphaFoldDB" id="A0A9E5DB38"/>
<evidence type="ECO:0000313" key="2">
    <source>
        <dbReference type="EMBL" id="MCM1986666.1"/>
    </source>
</evidence>
<dbReference type="GO" id="GO:0006313">
    <property type="term" value="P:DNA transposition"/>
    <property type="evidence" value="ECO:0007669"/>
    <property type="project" value="InterPro"/>
</dbReference>
<proteinExistence type="predicted"/>
<dbReference type="GO" id="GO:0003677">
    <property type="term" value="F:DNA binding"/>
    <property type="evidence" value="ECO:0007669"/>
    <property type="project" value="InterPro"/>
</dbReference>
<name>A0A9E5DB38_9EURY</name>
<reference evidence="2" key="1">
    <citation type="journal article" date="2021" name="mSystems">
        <title>Bacteria and Archaea Synergistically Convert Glycine Betaine to Biogenic Methane in the Formosa Cold Seep of the South China Sea.</title>
        <authorList>
            <person name="Li L."/>
            <person name="Zhang W."/>
            <person name="Zhang S."/>
            <person name="Song L."/>
            <person name="Sun Q."/>
            <person name="Zhang H."/>
            <person name="Xiang H."/>
            <person name="Dong X."/>
        </authorList>
    </citation>
    <scope>NUCLEOTIDE SEQUENCE</scope>
    <source>
        <strain evidence="2">LLY</strain>
    </source>
</reference>
<evidence type="ECO:0000259" key="1">
    <source>
        <dbReference type="Pfam" id="PF01609"/>
    </source>
</evidence>
<dbReference type="Proteomes" id="UP001056766">
    <property type="component" value="Unassembled WGS sequence"/>
</dbReference>
<feature type="non-terminal residue" evidence="2">
    <location>
        <position position="240"/>
    </location>
</feature>
<keyword evidence="3" id="KW-1185">Reference proteome</keyword>
<evidence type="ECO:0000313" key="3">
    <source>
        <dbReference type="Proteomes" id="UP001056766"/>
    </source>
</evidence>
<comment type="caution">
    <text evidence="2">The sequence shown here is derived from an EMBL/GenBank/DDBJ whole genome shotgun (WGS) entry which is preliminary data.</text>
</comment>
<organism evidence="2 3">
    <name type="scientific">Methanococcoides seepicolus</name>
    <dbReference type="NCBI Taxonomy" id="2828780"/>
    <lineage>
        <taxon>Archaea</taxon>
        <taxon>Methanobacteriati</taxon>
        <taxon>Methanobacteriota</taxon>
        <taxon>Stenosarchaea group</taxon>
        <taxon>Methanomicrobia</taxon>
        <taxon>Methanosarcinales</taxon>
        <taxon>Methanosarcinaceae</taxon>
        <taxon>Methanococcoides</taxon>
    </lineage>
</organism>
<accession>A0A9E5DB38</accession>
<dbReference type="InterPro" id="IPR002559">
    <property type="entry name" value="Transposase_11"/>
</dbReference>
<gene>
    <name evidence="2" type="ORF">KDK67_06580</name>
</gene>
<dbReference type="RefSeq" id="WP_420846925.1">
    <property type="nucleotide sequence ID" value="NZ_JAGSOI010000021.1"/>
</dbReference>
<dbReference type="PANTHER" id="PTHR33252:SF2">
    <property type="entry name" value="TRANSPOSASE IS4-LIKE DOMAIN-CONTAINING PROTEIN"/>
    <property type="match status" value="1"/>
</dbReference>
<dbReference type="EMBL" id="JAGSOI010000021">
    <property type="protein sequence ID" value="MCM1986666.1"/>
    <property type="molecule type" value="Genomic_DNA"/>
</dbReference>
<reference evidence="2" key="2">
    <citation type="submission" date="2021-04" db="EMBL/GenBank/DDBJ databases">
        <authorList>
            <person name="Dong X."/>
        </authorList>
    </citation>
    <scope>NUCLEOTIDE SEQUENCE</scope>
    <source>
        <strain evidence="2">LLY</strain>
    </source>
</reference>
<feature type="domain" description="Transposase IS4-like" evidence="1">
    <location>
        <begin position="107"/>
        <end position="226"/>
    </location>
</feature>
<dbReference type="PANTHER" id="PTHR33252">
    <property type="entry name" value="THIRD ORF IN TRANSPOSON ISC1160"/>
    <property type="match status" value="1"/>
</dbReference>
<dbReference type="Pfam" id="PF01609">
    <property type="entry name" value="DDE_Tnp_1"/>
    <property type="match status" value="1"/>
</dbReference>
<dbReference type="GO" id="GO:0004803">
    <property type="term" value="F:transposase activity"/>
    <property type="evidence" value="ECO:0007669"/>
    <property type="project" value="InterPro"/>
</dbReference>
<protein>
    <submittedName>
        <fullName evidence="2">ISH3 family transposase</fullName>
    </submittedName>
</protein>